<evidence type="ECO:0000313" key="2">
    <source>
        <dbReference type="EMBL" id="MBK1854259.1"/>
    </source>
</evidence>
<name>A0AAE2SC81_9BACT</name>
<dbReference type="AlphaFoldDB" id="A0AAE2SC81"/>
<dbReference type="Proteomes" id="UP000634206">
    <property type="component" value="Unassembled WGS sequence"/>
</dbReference>
<proteinExistence type="predicted"/>
<evidence type="ECO:0000313" key="3">
    <source>
        <dbReference type="Proteomes" id="UP000634206"/>
    </source>
</evidence>
<protein>
    <submittedName>
        <fullName evidence="2">NAD-dependent epimerase/dehydratase family protein</fullName>
    </submittedName>
</protein>
<gene>
    <name evidence="2" type="ORF">JIN83_04780</name>
</gene>
<dbReference type="InterPro" id="IPR051783">
    <property type="entry name" value="NAD(P)-dependent_oxidoreduct"/>
</dbReference>
<dbReference type="SUPFAM" id="SSF51735">
    <property type="entry name" value="NAD(P)-binding Rossmann-fold domains"/>
    <property type="match status" value="1"/>
</dbReference>
<dbReference type="InterPro" id="IPR036291">
    <property type="entry name" value="NAD(P)-bd_dom_sf"/>
</dbReference>
<dbReference type="GO" id="GO:0004029">
    <property type="term" value="F:aldehyde dehydrogenase (NAD+) activity"/>
    <property type="evidence" value="ECO:0007669"/>
    <property type="project" value="TreeGrafter"/>
</dbReference>
<comment type="caution">
    <text evidence="2">The sequence shown here is derived from an EMBL/GenBank/DDBJ whole genome shotgun (WGS) entry which is preliminary data.</text>
</comment>
<dbReference type="GO" id="GO:0005737">
    <property type="term" value="C:cytoplasm"/>
    <property type="evidence" value="ECO:0007669"/>
    <property type="project" value="TreeGrafter"/>
</dbReference>
<reference evidence="2" key="1">
    <citation type="submission" date="2021-01" db="EMBL/GenBank/DDBJ databases">
        <title>Modified the classification status of verrucomicrobia.</title>
        <authorList>
            <person name="Feng X."/>
        </authorList>
    </citation>
    <scope>NUCLEOTIDE SEQUENCE</scope>
    <source>
        <strain evidence="2">5K15</strain>
    </source>
</reference>
<keyword evidence="3" id="KW-1185">Reference proteome</keyword>
<dbReference type="PANTHER" id="PTHR48079">
    <property type="entry name" value="PROTEIN YEEZ"/>
    <property type="match status" value="1"/>
</dbReference>
<organism evidence="2 3">
    <name type="scientific">Oceaniferula flava</name>
    <dbReference type="NCBI Taxonomy" id="2800421"/>
    <lineage>
        <taxon>Bacteria</taxon>
        <taxon>Pseudomonadati</taxon>
        <taxon>Verrucomicrobiota</taxon>
        <taxon>Verrucomicrobiia</taxon>
        <taxon>Verrucomicrobiales</taxon>
        <taxon>Verrucomicrobiaceae</taxon>
        <taxon>Oceaniferula</taxon>
    </lineage>
</organism>
<dbReference type="Gene3D" id="3.40.50.720">
    <property type="entry name" value="NAD(P)-binding Rossmann-like Domain"/>
    <property type="match status" value="1"/>
</dbReference>
<evidence type="ECO:0000259" key="1">
    <source>
        <dbReference type="Pfam" id="PF01370"/>
    </source>
</evidence>
<feature type="domain" description="NAD-dependent epimerase/dehydratase" evidence="1">
    <location>
        <begin position="5"/>
        <end position="200"/>
    </location>
</feature>
<dbReference type="EMBL" id="JAENIG010000002">
    <property type="protein sequence ID" value="MBK1854259.1"/>
    <property type="molecule type" value="Genomic_DNA"/>
</dbReference>
<dbReference type="Pfam" id="PF01370">
    <property type="entry name" value="Epimerase"/>
    <property type="match status" value="1"/>
</dbReference>
<sequence>MPSLLIAGHGFLGAALKDEFNAAGWEVTTLSRSEDADICCDLTCSDQVMAIAGDYDVVIQCASSGGGGEEKYRQVYLESAKHLIARFPASSLIYVSSTSVYAQEDHSEVCEASVAAPKTATGKILKQTEDLVLAAGGRVARLSGLYGPGRCHIVKNLLAGKARLDGEGERVMNFVHRADAASALRLIAEQPGSGDVLYNVSAGSCTQRQCYQALADHFGLPLSESAATTDQPRKRGNSSKYVRCTHLEALGWQPRYPDFLSMALACLPEEHD</sequence>
<dbReference type="PANTHER" id="PTHR48079:SF6">
    <property type="entry name" value="NAD(P)-BINDING DOMAIN-CONTAINING PROTEIN-RELATED"/>
    <property type="match status" value="1"/>
</dbReference>
<dbReference type="InterPro" id="IPR001509">
    <property type="entry name" value="Epimerase_deHydtase"/>
</dbReference>
<accession>A0AAE2SC81</accession>
<dbReference type="RefSeq" id="WP_309488863.1">
    <property type="nucleotide sequence ID" value="NZ_JAENIG010000002.1"/>
</dbReference>